<evidence type="ECO:0000259" key="2">
    <source>
        <dbReference type="PROSITE" id="PS51745"/>
    </source>
</evidence>
<accession>A0A438HNE2</accession>
<dbReference type="Gene3D" id="3.10.20.90">
    <property type="entry name" value="Phosphatidylinositol 3-kinase Catalytic Subunit, Chain A, domain 1"/>
    <property type="match status" value="1"/>
</dbReference>
<dbReference type="GO" id="GO:0009725">
    <property type="term" value="P:response to hormone"/>
    <property type="evidence" value="ECO:0007669"/>
    <property type="project" value="InterPro"/>
</dbReference>
<evidence type="ECO:0000313" key="3">
    <source>
        <dbReference type="EMBL" id="RVW85929.1"/>
    </source>
</evidence>
<comment type="caution">
    <text evidence="3">The sequence shown here is derived from an EMBL/GenBank/DDBJ whole genome shotgun (WGS) entry which is preliminary data.</text>
</comment>
<dbReference type="GO" id="GO:0003677">
    <property type="term" value="F:DNA binding"/>
    <property type="evidence" value="ECO:0007669"/>
    <property type="project" value="InterPro"/>
</dbReference>
<protein>
    <submittedName>
        <fullName evidence="3">Auxin response factor 6</fullName>
    </submittedName>
</protein>
<evidence type="ECO:0000313" key="4">
    <source>
        <dbReference type="Proteomes" id="UP000288805"/>
    </source>
</evidence>
<dbReference type="Proteomes" id="UP000288805">
    <property type="component" value="Unassembled WGS sequence"/>
</dbReference>
<reference evidence="3 4" key="1">
    <citation type="journal article" date="2018" name="PLoS Genet.">
        <title>Population sequencing reveals clonal diversity and ancestral inbreeding in the grapevine cultivar Chardonnay.</title>
        <authorList>
            <person name="Roach M.J."/>
            <person name="Johnson D.L."/>
            <person name="Bohlmann J."/>
            <person name="van Vuuren H.J."/>
            <person name="Jones S.J."/>
            <person name="Pretorius I.S."/>
            <person name="Schmidt S.A."/>
            <person name="Borneman A.R."/>
        </authorList>
    </citation>
    <scope>NUCLEOTIDE SEQUENCE [LARGE SCALE GENOMIC DNA]</scope>
    <source>
        <strain evidence="4">cv. Chardonnay</strain>
        <tissue evidence="3">Leaf</tissue>
    </source>
</reference>
<feature type="region of interest" description="Disordered" evidence="1">
    <location>
        <begin position="15"/>
        <end position="39"/>
    </location>
</feature>
<dbReference type="InterPro" id="IPR044835">
    <property type="entry name" value="ARF_plant"/>
</dbReference>
<dbReference type="PROSITE" id="PS51745">
    <property type="entry name" value="PB1"/>
    <property type="match status" value="1"/>
</dbReference>
<feature type="compositionally biased region" description="Polar residues" evidence="1">
    <location>
        <begin position="218"/>
        <end position="229"/>
    </location>
</feature>
<dbReference type="EMBL" id="QGNW01000199">
    <property type="protein sequence ID" value="RVW85929.1"/>
    <property type="molecule type" value="Genomic_DNA"/>
</dbReference>
<dbReference type="FunFam" id="3.10.20.90:FF:000047">
    <property type="entry name" value="Auxin response factor"/>
    <property type="match status" value="1"/>
</dbReference>
<proteinExistence type="predicted"/>
<dbReference type="GO" id="GO:0006355">
    <property type="term" value="P:regulation of DNA-templated transcription"/>
    <property type="evidence" value="ECO:0007669"/>
    <property type="project" value="InterPro"/>
</dbReference>
<gene>
    <name evidence="3" type="primary">ARF6_9</name>
    <name evidence="3" type="ORF">CK203_035264</name>
</gene>
<dbReference type="SUPFAM" id="SSF54277">
    <property type="entry name" value="CAD &amp; PB1 domains"/>
    <property type="match status" value="1"/>
</dbReference>
<dbReference type="AlphaFoldDB" id="A0A438HNE2"/>
<evidence type="ECO:0000256" key="1">
    <source>
        <dbReference type="SAM" id="MobiDB-lite"/>
    </source>
</evidence>
<feature type="region of interest" description="Disordered" evidence="1">
    <location>
        <begin position="209"/>
        <end position="229"/>
    </location>
</feature>
<sequence length="229" mass="25192">MQSLLGSFSQDGTSHLLNLHGSNPVEELATPPSNASELSTLLPPFPGREYSVYQGVADPQNNLLFGVNIDSSSLMLQNGMSNLRSIGSENDSVSMPFSTPNFANAPGTDFPLNSDMTTSSSQVRVFGRSLDITKFSSYDELRGELGRMFGLEGRLEDPLRSGWQLVFVDRENDVLLLGDDPWQEFVNNVWYIKILSPLEVQQMGKEGINVPNPIPSHRISNSGNSCDDY</sequence>
<name>A0A438HNE2_VITVI</name>
<dbReference type="PANTHER" id="PTHR31384">
    <property type="entry name" value="AUXIN RESPONSE FACTOR 4-RELATED"/>
    <property type="match status" value="1"/>
</dbReference>
<dbReference type="InterPro" id="IPR053793">
    <property type="entry name" value="PB1-like"/>
</dbReference>
<feature type="domain" description="PB1" evidence="2">
    <location>
        <begin position="115"/>
        <end position="199"/>
    </location>
</feature>
<dbReference type="PANTHER" id="PTHR31384:SF150">
    <property type="entry name" value="AUXIN RESPONSE FACTOR 6"/>
    <property type="match status" value="1"/>
</dbReference>
<organism evidence="3 4">
    <name type="scientific">Vitis vinifera</name>
    <name type="common">Grape</name>
    <dbReference type="NCBI Taxonomy" id="29760"/>
    <lineage>
        <taxon>Eukaryota</taxon>
        <taxon>Viridiplantae</taxon>
        <taxon>Streptophyta</taxon>
        <taxon>Embryophyta</taxon>
        <taxon>Tracheophyta</taxon>
        <taxon>Spermatophyta</taxon>
        <taxon>Magnoliopsida</taxon>
        <taxon>eudicotyledons</taxon>
        <taxon>Gunneridae</taxon>
        <taxon>Pentapetalae</taxon>
        <taxon>rosids</taxon>
        <taxon>Vitales</taxon>
        <taxon>Vitaceae</taxon>
        <taxon>Viteae</taxon>
        <taxon>Vitis</taxon>
    </lineage>
</organism>